<evidence type="ECO:0000256" key="12">
    <source>
        <dbReference type="SAM" id="SignalP"/>
    </source>
</evidence>
<keyword evidence="3" id="KW-1003">Cell membrane</keyword>
<reference evidence="14" key="1">
    <citation type="submission" date="2020-10" db="EMBL/GenBank/DDBJ databases">
        <authorList>
            <person name="Gilroy R."/>
        </authorList>
    </citation>
    <scope>NUCLEOTIDE SEQUENCE</scope>
    <source>
        <strain evidence="14">CHK147-3167</strain>
    </source>
</reference>
<proteinExistence type="inferred from homology"/>
<dbReference type="PANTHER" id="PTHR12428">
    <property type="entry name" value="OXA1"/>
    <property type="match status" value="1"/>
</dbReference>
<dbReference type="AlphaFoldDB" id="A0A9D0ZQ41"/>
<evidence type="ECO:0000313" key="15">
    <source>
        <dbReference type="Proteomes" id="UP000886786"/>
    </source>
</evidence>
<evidence type="ECO:0000256" key="10">
    <source>
        <dbReference type="SAM" id="Coils"/>
    </source>
</evidence>
<evidence type="ECO:0000256" key="5">
    <source>
        <dbReference type="ARBA" id="ARBA00022927"/>
    </source>
</evidence>
<evidence type="ECO:0000256" key="6">
    <source>
        <dbReference type="ARBA" id="ARBA00022989"/>
    </source>
</evidence>
<keyword evidence="2" id="KW-0813">Transport</keyword>
<dbReference type="PROSITE" id="PS51257">
    <property type="entry name" value="PROKAR_LIPOPROTEIN"/>
    <property type="match status" value="1"/>
</dbReference>
<dbReference type="GO" id="GO:0005886">
    <property type="term" value="C:plasma membrane"/>
    <property type="evidence" value="ECO:0007669"/>
    <property type="project" value="UniProtKB-SubCell"/>
</dbReference>
<keyword evidence="8" id="KW-0143">Chaperone</keyword>
<organism evidence="14 15">
    <name type="scientific">Candidatus Coprosoma intestinipullorum</name>
    <dbReference type="NCBI Taxonomy" id="2840752"/>
    <lineage>
        <taxon>Bacteria</taxon>
        <taxon>Bacillati</taxon>
        <taxon>Bacillota</taxon>
        <taxon>Bacillota incertae sedis</taxon>
        <taxon>Candidatus Coprosoma</taxon>
    </lineage>
</organism>
<dbReference type="NCBIfam" id="TIGR03592">
    <property type="entry name" value="yidC_oxa1_cterm"/>
    <property type="match status" value="1"/>
</dbReference>
<feature type="transmembrane region" description="Helical" evidence="11">
    <location>
        <begin position="229"/>
        <end position="248"/>
    </location>
</feature>
<keyword evidence="7 11" id="KW-0472">Membrane</keyword>
<dbReference type="InterPro" id="IPR047196">
    <property type="entry name" value="YidC_ALB_C"/>
</dbReference>
<dbReference type="CDD" id="cd20070">
    <property type="entry name" value="5TM_YidC_Alb3"/>
    <property type="match status" value="1"/>
</dbReference>
<dbReference type="GO" id="GO:0051205">
    <property type="term" value="P:protein insertion into membrane"/>
    <property type="evidence" value="ECO:0007669"/>
    <property type="project" value="TreeGrafter"/>
</dbReference>
<evidence type="ECO:0000256" key="4">
    <source>
        <dbReference type="ARBA" id="ARBA00022692"/>
    </source>
</evidence>
<dbReference type="Pfam" id="PF02096">
    <property type="entry name" value="60KD_IMP"/>
    <property type="match status" value="1"/>
</dbReference>
<dbReference type="Proteomes" id="UP000886786">
    <property type="component" value="Unassembled WGS sequence"/>
</dbReference>
<dbReference type="GO" id="GO:0032977">
    <property type="term" value="F:membrane insertase activity"/>
    <property type="evidence" value="ECO:0007669"/>
    <property type="project" value="InterPro"/>
</dbReference>
<keyword evidence="12" id="KW-0732">Signal</keyword>
<gene>
    <name evidence="14" type="ORF">IAB27_02940</name>
</gene>
<evidence type="ECO:0000259" key="13">
    <source>
        <dbReference type="Pfam" id="PF02096"/>
    </source>
</evidence>
<feature type="chain" id="PRO_5039110896" evidence="12">
    <location>
        <begin position="21"/>
        <end position="318"/>
    </location>
</feature>
<feature type="transmembrane region" description="Helical" evidence="11">
    <location>
        <begin position="176"/>
        <end position="196"/>
    </location>
</feature>
<dbReference type="PANTHER" id="PTHR12428:SF65">
    <property type="entry name" value="CYTOCHROME C OXIDASE ASSEMBLY PROTEIN COX18, MITOCHONDRIAL"/>
    <property type="match status" value="1"/>
</dbReference>
<evidence type="ECO:0000256" key="3">
    <source>
        <dbReference type="ARBA" id="ARBA00022475"/>
    </source>
</evidence>
<keyword evidence="6 11" id="KW-1133">Transmembrane helix</keyword>
<protein>
    <submittedName>
        <fullName evidence="14">YidC/Oxa1 family membrane protein insertase</fullName>
    </submittedName>
</protein>
<name>A0A9D0ZQ41_9FIRM</name>
<comment type="similarity">
    <text evidence="9">Belongs to the OXA1/ALB3/YidC family.</text>
</comment>
<evidence type="ECO:0000256" key="1">
    <source>
        <dbReference type="ARBA" id="ARBA00004651"/>
    </source>
</evidence>
<evidence type="ECO:0000256" key="7">
    <source>
        <dbReference type="ARBA" id="ARBA00023136"/>
    </source>
</evidence>
<dbReference type="InterPro" id="IPR028055">
    <property type="entry name" value="YidC/Oxa/ALB_C"/>
</dbReference>
<accession>A0A9D0ZQ41</accession>
<comment type="subcellular location">
    <subcellularLocation>
        <location evidence="1">Cell membrane</location>
        <topology evidence="1">Multi-pass membrane protein</topology>
    </subcellularLocation>
    <subcellularLocation>
        <location evidence="9">Membrane</location>
        <topology evidence="9">Multi-pass membrane protein</topology>
    </subcellularLocation>
</comment>
<feature type="coiled-coil region" evidence="10">
    <location>
        <begin position="130"/>
        <end position="157"/>
    </location>
</feature>
<sequence>MKKKVLLLVLVTFLTFSLTGCTTYLKDDDGKNVREETTGQTLTENILCQPTNKDVIKTYKKNGVDISELPKCDDFTPASGGYSGLWETLFVKPLSWVIIKLGTLLHNYGWAIIVVTILIRLIIFPISRKSALQSENMKFAQKDLEKLENKYRHRDSQEDQMLKAQEMMAIYKKYEINPLSGCLFAFIQLPLFLVFLESLNRLPIIFEGDFLGFNLGTTPSTAILSNGNWLYLILPILVALTTFFSFKLNSGMSANSEEQQKQLRMTMNIMLIFIVISSFVMPTSIIVYWITGSLFTIIQGQLIRRAKENGSSKKRIKK</sequence>
<keyword evidence="5" id="KW-0653">Protein transport</keyword>
<evidence type="ECO:0000256" key="2">
    <source>
        <dbReference type="ARBA" id="ARBA00022448"/>
    </source>
</evidence>
<feature type="domain" description="Membrane insertase YidC/Oxa/ALB C-terminal" evidence="13">
    <location>
        <begin position="108"/>
        <end position="304"/>
    </location>
</feature>
<dbReference type="GO" id="GO:0015031">
    <property type="term" value="P:protein transport"/>
    <property type="evidence" value="ECO:0007669"/>
    <property type="project" value="UniProtKB-KW"/>
</dbReference>
<evidence type="ECO:0000256" key="8">
    <source>
        <dbReference type="ARBA" id="ARBA00023186"/>
    </source>
</evidence>
<dbReference type="InterPro" id="IPR001708">
    <property type="entry name" value="YidC/ALB3/OXA1/COX18"/>
</dbReference>
<feature type="signal peptide" evidence="12">
    <location>
        <begin position="1"/>
        <end position="20"/>
    </location>
</feature>
<feature type="transmembrane region" description="Helical" evidence="11">
    <location>
        <begin position="269"/>
        <end position="290"/>
    </location>
</feature>
<keyword evidence="10" id="KW-0175">Coiled coil</keyword>
<evidence type="ECO:0000256" key="11">
    <source>
        <dbReference type="SAM" id="Phobius"/>
    </source>
</evidence>
<reference evidence="14" key="2">
    <citation type="journal article" date="2021" name="PeerJ">
        <title>Extensive microbial diversity within the chicken gut microbiome revealed by metagenomics and culture.</title>
        <authorList>
            <person name="Gilroy R."/>
            <person name="Ravi A."/>
            <person name="Getino M."/>
            <person name="Pursley I."/>
            <person name="Horton D.L."/>
            <person name="Alikhan N.F."/>
            <person name="Baker D."/>
            <person name="Gharbi K."/>
            <person name="Hall N."/>
            <person name="Watson M."/>
            <person name="Adriaenssens E.M."/>
            <person name="Foster-Nyarko E."/>
            <person name="Jarju S."/>
            <person name="Secka A."/>
            <person name="Antonio M."/>
            <person name="Oren A."/>
            <person name="Chaudhuri R.R."/>
            <person name="La Ragione R."/>
            <person name="Hildebrand F."/>
            <person name="Pallen M.J."/>
        </authorList>
    </citation>
    <scope>NUCLEOTIDE SEQUENCE</scope>
    <source>
        <strain evidence="14">CHK147-3167</strain>
    </source>
</reference>
<evidence type="ECO:0000256" key="9">
    <source>
        <dbReference type="RuleBase" id="RU003945"/>
    </source>
</evidence>
<feature type="transmembrane region" description="Helical" evidence="11">
    <location>
        <begin position="108"/>
        <end position="127"/>
    </location>
</feature>
<keyword evidence="4 9" id="KW-0812">Transmembrane</keyword>
<evidence type="ECO:0000313" key="14">
    <source>
        <dbReference type="EMBL" id="HIQ90569.1"/>
    </source>
</evidence>
<comment type="caution">
    <text evidence="14">The sequence shown here is derived from an EMBL/GenBank/DDBJ whole genome shotgun (WGS) entry which is preliminary data.</text>
</comment>
<dbReference type="EMBL" id="DVFV01000055">
    <property type="protein sequence ID" value="HIQ90569.1"/>
    <property type="molecule type" value="Genomic_DNA"/>
</dbReference>